<protein>
    <submittedName>
        <fullName evidence="9">Peptidase M15</fullName>
    </submittedName>
</protein>
<keyword evidence="3" id="KW-0479">Metal-binding</keyword>
<evidence type="ECO:0000256" key="1">
    <source>
        <dbReference type="ARBA" id="ARBA00001362"/>
    </source>
</evidence>
<gene>
    <name evidence="9" type="ORF">BSO21_35925</name>
</gene>
<evidence type="ECO:0000313" key="10">
    <source>
        <dbReference type="Proteomes" id="UP000187158"/>
    </source>
</evidence>
<comment type="catalytic activity">
    <reaction evidence="1">
        <text>D-alanyl-D-alanine + H2O = 2 D-alanine</text>
        <dbReference type="Rhea" id="RHEA:20661"/>
        <dbReference type="ChEBI" id="CHEBI:15377"/>
        <dbReference type="ChEBI" id="CHEBI:57416"/>
        <dbReference type="ChEBI" id="CHEBI:57822"/>
        <dbReference type="EC" id="3.4.13.22"/>
    </reaction>
</comment>
<dbReference type="EMBL" id="MPVP01001004">
    <property type="protein sequence ID" value="OMC76558.1"/>
    <property type="molecule type" value="Genomic_DNA"/>
</dbReference>
<evidence type="ECO:0000256" key="4">
    <source>
        <dbReference type="ARBA" id="ARBA00022801"/>
    </source>
</evidence>
<name>A0ABX3GB19_9BACL</name>
<sequence length="37" mass="4680">LKEVMVKQGFKPYSKEWWHFTLIKEPFPKQYFDFKVE</sequence>
<evidence type="ECO:0000256" key="5">
    <source>
        <dbReference type="ARBA" id="ARBA00022833"/>
    </source>
</evidence>
<dbReference type="SUPFAM" id="SSF55166">
    <property type="entry name" value="Hedgehog/DD-peptidase"/>
    <property type="match status" value="1"/>
</dbReference>
<keyword evidence="6" id="KW-0224">Dipeptidase</keyword>
<keyword evidence="10" id="KW-1185">Reference proteome</keyword>
<dbReference type="Gene3D" id="3.30.1380.10">
    <property type="match status" value="1"/>
</dbReference>
<keyword evidence="4" id="KW-0378">Hydrolase</keyword>
<keyword evidence="5" id="KW-0862">Zinc</keyword>
<evidence type="ECO:0000256" key="8">
    <source>
        <dbReference type="ARBA" id="ARBA00023316"/>
    </source>
</evidence>
<accession>A0ABX3GB19</accession>
<keyword evidence="2" id="KW-0645">Protease</keyword>
<keyword evidence="7" id="KW-0482">Metalloprotease</keyword>
<evidence type="ECO:0000256" key="7">
    <source>
        <dbReference type="ARBA" id="ARBA00023049"/>
    </source>
</evidence>
<evidence type="ECO:0000256" key="2">
    <source>
        <dbReference type="ARBA" id="ARBA00022670"/>
    </source>
</evidence>
<dbReference type="InterPro" id="IPR000755">
    <property type="entry name" value="A_A_dipeptidase"/>
</dbReference>
<evidence type="ECO:0000256" key="3">
    <source>
        <dbReference type="ARBA" id="ARBA00022723"/>
    </source>
</evidence>
<feature type="non-terminal residue" evidence="9">
    <location>
        <position position="1"/>
    </location>
</feature>
<evidence type="ECO:0000313" key="9">
    <source>
        <dbReference type="EMBL" id="OMC76558.1"/>
    </source>
</evidence>
<dbReference type="Proteomes" id="UP000187158">
    <property type="component" value="Unassembled WGS sequence"/>
</dbReference>
<dbReference type="InterPro" id="IPR009045">
    <property type="entry name" value="Zn_M74/Hedgehog-like"/>
</dbReference>
<dbReference type="Pfam" id="PF01427">
    <property type="entry name" value="Peptidase_M15"/>
    <property type="match status" value="1"/>
</dbReference>
<comment type="caution">
    <text evidence="9">The sequence shown here is derived from an EMBL/GenBank/DDBJ whole genome shotgun (WGS) entry which is preliminary data.</text>
</comment>
<reference evidence="9 10" key="1">
    <citation type="submission" date="2016-11" db="EMBL/GenBank/DDBJ databases">
        <title>Paenibacillus species isolates.</title>
        <authorList>
            <person name="Beno S.M."/>
        </authorList>
    </citation>
    <scope>NUCLEOTIDE SEQUENCE [LARGE SCALE GENOMIC DNA]</scope>
    <source>
        <strain evidence="9 10">FSL H7-0433</strain>
    </source>
</reference>
<keyword evidence="8" id="KW-0961">Cell wall biogenesis/degradation</keyword>
<proteinExistence type="predicted"/>
<evidence type="ECO:0000256" key="6">
    <source>
        <dbReference type="ARBA" id="ARBA00022997"/>
    </source>
</evidence>
<organism evidence="9 10">
    <name type="scientific">Paenibacillus odorifer</name>
    <dbReference type="NCBI Taxonomy" id="189426"/>
    <lineage>
        <taxon>Bacteria</taxon>
        <taxon>Bacillati</taxon>
        <taxon>Bacillota</taxon>
        <taxon>Bacilli</taxon>
        <taxon>Bacillales</taxon>
        <taxon>Paenibacillaceae</taxon>
        <taxon>Paenibacillus</taxon>
    </lineage>
</organism>